<dbReference type="Proteomes" id="UP000636949">
    <property type="component" value="Unassembled WGS sequence"/>
</dbReference>
<feature type="chain" id="PRO_5035298529" evidence="13">
    <location>
        <begin position="21"/>
        <end position="694"/>
    </location>
</feature>
<dbReference type="Gene3D" id="2.170.130.10">
    <property type="entry name" value="TonB-dependent receptor, plug domain"/>
    <property type="match status" value="1"/>
</dbReference>
<gene>
    <name evidence="16" type="ORF">GCM10010995_13970</name>
</gene>
<dbReference type="GO" id="GO:0015344">
    <property type="term" value="F:siderophore uptake transmembrane transporter activity"/>
    <property type="evidence" value="ECO:0007669"/>
    <property type="project" value="TreeGrafter"/>
</dbReference>
<keyword evidence="7 12" id="KW-0798">TonB box</keyword>
<evidence type="ECO:0000256" key="4">
    <source>
        <dbReference type="ARBA" id="ARBA00022452"/>
    </source>
</evidence>
<organism evidence="16 17">
    <name type="scientific">Cysteiniphilum litorale</name>
    <dbReference type="NCBI Taxonomy" id="2056700"/>
    <lineage>
        <taxon>Bacteria</taxon>
        <taxon>Pseudomonadati</taxon>
        <taxon>Pseudomonadota</taxon>
        <taxon>Gammaproteobacteria</taxon>
        <taxon>Thiotrichales</taxon>
        <taxon>Fastidiosibacteraceae</taxon>
        <taxon>Cysteiniphilum</taxon>
    </lineage>
</organism>
<dbReference type="Pfam" id="PF00593">
    <property type="entry name" value="TonB_dep_Rec_b-barrel"/>
    <property type="match status" value="1"/>
</dbReference>
<dbReference type="PANTHER" id="PTHR30069">
    <property type="entry name" value="TONB-DEPENDENT OUTER MEMBRANE RECEPTOR"/>
    <property type="match status" value="1"/>
</dbReference>
<dbReference type="GO" id="GO:0044718">
    <property type="term" value="P:siderophore transmembrane transport"/>
    <property type="evidence" value="ECO:0007669"/>
    <property type="project" value="TreeGrafter"/>
</dbReference>
<comment type="subcellular location">
    <subcellularLocation>
        <location evidence="1 10">Cell outer membrane</location>
        <topology evidence="1 10">Multi-pass membrane protein</topology>
    </subcellularLocation>
</comment>
<keyword evidence="6 13" id="KW-0732">Signal</keyword>
<dbReference type="InterPro" id="IPR012910">
    <property type="entry name" value="Plug_dom"/>
</dbReference>
<feature type="domain" description="TonB-dependent receptor-like beta-barrel" evidence="14">
    <location>
        <begin position="274"/>
        <end position="665"/>
    </location>
</feature>
<dbReference type="InterPro" id="IPR037066">
    <property type="entry name" value="Plug_dom_sf"/>
</dbReference>
<feature type="domain" description="TonB-dependent receptor plug" evidence="15">
    <location>
        <begin position="81"/>
        <end position="167"/>
    </location>
</feature>
<evidence type="ECO:0000256" key="1">
    <source>
        <dbReference type="ARBA" id="ARBA00004571"/>
    </source>
</evidence>
<dbReference type="InterPro" id="IPR000531">
    <property type="entry name" value="Beta-barrel_TonB"/>
</dbReference>
<dbReference type="Pfam" id="PF07715">
    <property type="entry name" value="Plug"/>
    <property type="match status" value="1"/>
</dbReference>
<comment type="caution">
    <text evidence="16">The sequence shown here is derived from an EMBL/GenBank/DDBJ whole genome shotgun (WGS) entry which is preliminary data.</text>
</comment>
<dbReference type="Gene3D" id="2.40.170.20">
    <property type="entry name" value="TonB-dependent receptor, beta-barrel domain"/>
    <property type="match status" value="1"/>
</dbReference>
<dbReference type="SUPFAM" id="SSF56935">
    <property type="entry name" value="Porins"/>
    <property type="match status" value="1"/>
</dbReference>
<evidence type="ECO:0000259" key="15">
    <source>
        <dbReference type="Pfam" id="PF07715"/>
    </source>
</evidence>
<evidence type="ECO:0000313" key="16">
    <source>
        <dbReference type="EMBL" id="GGF97958.1"/>
    </source>
</evidence>
<dbReference type="PROSITE" id="PS52016">
    <property type="entry name" value="TONB_DEPENDENT_REC_3"/>
    <property type="match status" value="1"/>
</dbReference>
<protein>
    <submittedName>
        <fullName evidence="16">Ligand-gated channel protein</fullName>
    </submittedName>
</protein>
<evidence type="ECO:0000256" key="12">
    <source>
        <dbReference type="RuleBase" id="RU003357"/>
    </source>
</evidence>
<dbReference type="InterPro" id="IPR010917">
    <property type="entry name" value="TonB_rcpt_CS"/>
</dbReference>
<evidence type="ECO:0000256" key="10">
    <source>
        <dbReference type="PROSITE-ProRule" id="PRU01360"/>
    </source>
</evidence>
<name>A0A8J2Z4S9_9GAMM</name>
<dbReference type="CDD" id="cd01347">
    <property type="entry name" value="ligand_gated_channel"/>
    <property type="match status" value="1"/>
</dbReference>
<evidence type="ECO:0000259" key="14">
    <source>
        <dbReference type="Pfam" id="PF00593"/>
    </source>
</evidence>
<dbReference type="PANTHER" id="PTHR30069:SF41">
    <property type="entry name" value="HEME_HEMOPEXIN UTILIZATION PROTEIN C"/>
    <property type="match status" value="1"/>
</dbReference>
<sequence length="694" mass="75940">MKTKLLSVLVLTAIAQLMYASEESANTQAVDLGEIQVVAVKKALPSMPEKQSRISQINVAPETGSALPNISVQQGGGTNLTQSTAMQLNEMVGVQMVGGNRPTTQSISLGGLSDDRVFVGIDGINNNLASFGHNQSRQLLNSALYKEVSASQSGSNIAYGNGNLGGAVNFETLDPNDFLAQDKSVGGQVGLGGATGDYSGDANAAVAFKTGDVSYLLDVVAGRSNNVRLGNGQTLADSASNNLQYLLKTVWDISKAQTLKASFLSMQNVGLYPATVNKETYSKNPSSNFNFFQTQSMLDYHWNPDNPYIDLKAKLYYNENHLGSSPTNNGGGFALPQDVHVNTTGMQLSNVTTVYKQRLYYGAEYSYINGYDGYSSKTSANFPTANQQLYSAFLQDSWDILPKLNITVGGRFNGYQSTSGNMNNDGSFFTKQVSISYKVIDPLKVYLGYTEGYCIPSLQDLYLGGDHPNSGYVFLRFIPNPNLKPEIGHNKTVGFVYDHNFADKQRVRVTGNLFLNDVDDYILNSNIGNDGPPFYTAVNQNINISKAQLYGYNVSAEYQNHWFEVMTNFTYTRGKTKSAYRNENGNTIPAGSALPIPRAKGMVAFAVPIRVIDSTVQTRFDYALAQNHVPNNTPKVPGYALLSLAYQWQPNFVKGFTMSAGIDNLFDQYYQDYDGSTLVPAMGRSIYLQLNYRF</sequence>
<reference evidence="16" key="1">
    <citation type="journal article" date="2014" name="Int. J. Syst. Evol. Microbiol.">
        <title>Complete genome sequence of Corynebacterium casei LMG S-19264T (=DSM 44701T), isolated from a smear-ripened cheese.</title>
        <authorList>
            <consortium name="US DOE Joint Genome Institute (JGI-PGF)"/>
            <person name="Walter F."/>
            <person name="Albersmeier A."/>
            <person name="Kalinowski J."/>
            <person name="Ruckert C."/>
        </authorList>
    </citation>
    <scope>NUCLEOTIDE SEQUENCE</scope>
    <source>
        <strain evidence="16">CGMCC 1.15758</strain>
    </source>
</reference>
<dbReference type="PROSITE" id="PS01156">
    <property type="entry name" value="TONB_DEPENDENT_REC_2"/>
    <property type="match status" value="1"/>
</dbReference>
<evidence type="ECO:0000256" key="3">
    <source>
        <dbReference type="ARBA" id="ARBA00022448"/>
    </source>
</evidence>
<evidence type="ECO:0000256" key="9">
    <source>
        <dbReference type="ARBA" id="ARBA00023237"/>
    </source>
</evidence>
<feature type="short sequence motif" description="TonB C-terminal box" evidence="11">
    <location>
        <begin position="677"/>
        <end position="694"/>
    </location>
</feature>
<evidence type="ECO:0000256" key="2">
    <source>
        <dbReference type="ARBA" id="ARBA00009810"/>
    </source>
</evidence>
<keyword evidence="5 10" id="KW-0812">Transmembrane</keyword>
<evidence type="ECO:0000256" key="6">
    <source>
        <dbReference type="ARBA" id="ARBA00022729"/>
    </source>
</evidence>
<proteinExistence type="inferred from homology"/>
<dbReference type="AlphaFoldDB" id="A0A8J2Z4S9"/>
<keyword evidence="8 10" id="KW-0472">Membrane</keyword>
<dbReference type="GO" id="GO:0009279">
    <property type="term" value="C:cell outer membrane"/>
    <property type="evidence" value="ECO:0007669"/>
    <property type="project" value="UniProtKB-SubCell"/>
</dbReference>
<evidence type="ECO:0000256" key="11">
    <source>
        <dbReference type="PROSITE-ProRule" id="PRU10144"/>
    </source>
</evidence>
<feature type="signal peptide" evidence="13">
    <location>
        <begin position="1"/>
        <end position="20"/>
    </location>
</feature>
<evidence type="ECO:0000256" key="5">
    <source>
        <dbReference type="ARBA" id="ARBA00022692"/>
    </source>
</evidence>
<evidence type="ECO:0000256" key="7">
    <source>
        <dbReference type="ARBA" id="ARBA00023077"/>
    </source>
</evidence>
<evidence type="ECO:0000256" key="8">
    <source>
        <dbReference type="ARBA" id="ARBA00023136"/>
    </source>
</evidence>
<keyword evidence="3 10" id="KW-0813">Transport</keyword>
<keyword evidence="4 10" id="KW-1134">Transmembrane beta strand</keyword>
<accession>A0A8J2Z4S9</accession>
<dbReference type="InterPro" id="IPR036942">
    <property type="entry name" value="Beta-barrel_TonB_sf"/>
</dbReference>
<keyword evidence="17" id="KW-1185">Reference proteome</keyword>
<dbReference type="InterPro" id="IPR039426">
    <property type="entry name" value="TonB-dep_rcpt-like"/>
</dbReference>
<reference evidence="16" key="2">
    <citation type="submission" date="2020-09" db="EMBL/GenBank/DDBJ databases">
        <authorList>
            <person name="Sun Q."/>
            <person name="Zhou Y."/>
        </authorList>
    </citation>
    <scope>NUCLEOTIDE SEQUENCE</scope>
    <source>
        <strain evidence="16">CGMCC 1.15758</strain>
    </source>
</reference>
<evidence type="ECO:0000256" key="13">
    <source>
        <dbReference type="SAM" id="SignalP"/>
    </source>
</evidence>
<dbReference type="EMBL" id="BMJS01000013">
    <property type="protein sequence ID" value="GGF97958.1"/>
    <property type="molecule type" value="Genomic_DNA"/>
</dbReference>
<evidence type="ECO:0000313" key="17">
    <source>
        <dbReference type="Proteomes" id="UP000636949"/>
    </source>
</evidence>
<keyword evidence="9 10" id="KW-0998">Cell outer membrane</keyword>
<dbReference type="OrthoDB" id="9760494at2"/>
<comment type="similarity">
    <text evidence="2 10 12">Belongs to the TonB-dependent receptor family.</text>
</comment>
<dbReference type="RefSeq" id="WP_117002846.1">
    <property type="nucleotide sequence ID" value="NZ_BMJS01000013.1"/>
</dbReference>